<evidence type="ECO:0000256" key="3">
    <source>
        <dbReference type="SAM" id="SignalP"/>
    </source>
</evidence>
<feature type="compositionally biased region" description="Basic and acidic residues" evidence="1">
    <location>
        <begin position="60"/>
        <end position="88"/>
    </location>
</feature>
<gene>
    <name evidence="4" type="ORF">IWX90DRAFT_173319</name>
</gene>
<keyword evidence="2" id="KW-0812">Transmembrane</keyword>
<sequence length="312" mass="32228">MQRRRTPRGATRTLALLLLVIAIFVCVASAAPEPKANPEAVADPEAHPEARPAALPEANPEARPEPEPEAKPEAKAEPEAVPEAKAEAEADPEAYPQSATVNNNGNTYAPFSGAIYIVGDGGTQITSASQAQCPANAGQSCSSIGYPNYCCPTSHTCQFIQQSGVCGCCPSGSTCSGHVDQSQIKTVTVTVYQTQTQYVGNQPNTVCCGGAVGGGTYYTTTQPNAYVGAGGGGYLGNNGNQYNGYCSTMYAEGPGLPTTREGACGTVLIVNDAPRIGGGGDRGWYGWGVPVLAAVNLAFGRLGVGRARRWFA</sequence>
<keyword evidence="2" id="KW-0472">Membrane</keyword>
<proteinExistence type="predicted"/>
<comment type="caution">
    <text evidence="4">The sequence shown here is derived from an EMBL/GenBank/DDBJ whole genome shotgun (WGS) entry which is preliminary data.</text>
</comment>
<feature type="region of interest" description="Disordered" evidence="1">
    <location>
        <begin position="34"/>
        <end position="101"/>
    </location>
</feature>
<dbReference type="EMBL" id="JBBWUH010000004">
    <property type="protein sequence ID" value="KAK8169320.1"/>
    <property type="molecule type" value="Genomic_DNA"/>
</dbReference>
<evidence type="ECO:0000313" key="4">
    <source>
        <dbReference type="EMBL" id="KAK8169320.1"/>
    </source>
</evidence>
<evidence type="ECO:0000313" key="5">
    <source>
        <dbReference type="Proteomes" id="UP001456524"/>
    </source>
</evidence>
<accession>A0ABR1XV58</accession>
<evidence type="ECO:0000256" key="2">
    <source>
        <dbReference type="SAM" id="Phobius"/>
    </source>
</evidence>
<dbReference type="PANTHER" id="PTHR39599">
    <property type="entry name" value="GPI-ANCHORED PROTEIN (EUROFUNG)-RELATED-RELATED"/>
    <property type="match status" value="1"/>
</dbReference>
<protein>
    <submittedName>
        <fullName evidence="4">Uncharacterized protein</fullName>
    </submittedName>
</protein>
<reference evidence="4 5" key="1">
    <citation type="journal article" date="2022" name="G3 (Bethesda)">
        <title>Enemy or ally: a genomic approach to elucidate the lifestyle of Phyllosticta citrichinaensis.</title>
        <authorList>
            <person name="Buijs V.A."/>
            <person name="Groenewald J.Z."/>
            <person name="Haridas S."/>
            <person name="LaButti K.M."/>
            <person name="Lipzen A."/>
            <person name="Martin F.M."/>
            <person name="Barry K."/>
            <person name="Grigoriev I.V."/>
            <person name="Crous P.W."/>
            <person name="Seidl M.F."/>
        </authorList>
    </citation>
    <scope>NUCLEOTIDE SEQUENCE [LARGE SCALE GENOMIC DNA]</scope>
    <source>
        <strain evidence="4 5">CBS 129764</strain>
    </source>
</reference>
<dbReference type="Proteomes" id="UP001456524">
    <property type="component" value="Unassembled WGS sequence"/>
</dbReference>
<evidence type="ECO:0000256" key="1">
    <source>
        <dbReference type="SAM" id="MobiDB-lite"/>
    </source>
</evidence>
<feature type="chain" id="PRO_5047246812" evidence="3">
    <location>
        <begin position="31"/>
        <end position="312"/>
    </location>
</feature>
<organism evidence="4 5">
    <name type="scientific">Phyllosticta citrichinensis</name>
    <dbReference type="NCBI Taxonomy" id="1130410"/>
    <lineage>
        <taxon>Eukaryota</taxon>
        <taxon>Fungi</taxon>
        <taxon>Dikarya</taxon>
        <taxon>Ascomycota</taxon>
        <taxon>Pezizomycotina</taxon>
        <taxon>Dothideomycetes</taxon>
        <taxon>Dothideomycetes incertae sedis</taxon>
        <taxon>Botryosphaeriales</taxon>
        <taxon>Phyllostictaceae</taxon>
        <taxon>Phyllosticta</taxon>
    </lineage>
</organism>
<name>A0ABR1XV58_9PEZI</name>
<keyword evidence="3" id="KW-0732">Signal</keyword>
<feature type="signal peptide" evidence="3">
    <location>
        <begin position="1"/>
        <end position="30"/>
    </location>
</feature>
<feature type="transmembrane region" description="Helical" evidence="2">
    <location>
        <begin position="284"/>
        <end position="304"/>
    </location>
</feature>
<keyword evidence="5" id="KW-1185">Reference proteome</keyword>
<dbReference type="PANTHER" id="PTHR39599:SF1">
    <property type="entry name" value="GPI-ANCHORED PROTEIN (EUROFUNG)"/>
    <property type="match status" value="1"/>
</dbReference>
<keyword evidence="2" id="KW-1133">Transmembrane helix</keyword>